<evidence type="ECO:0000256" key="3">
    <source>
        <dbReference type="ARBA" id="ARBA00022833"/>
    </source>
</evidence>
<dbReference type="PROSITE" id="PS01360">
    <property type="entry name" value="ZF_MYND_1"/>
    <property type="match status" value="1"/>
</dbReference>
<dbReference type="InterPro" id="IPR002893">
    <property type="entry name" value="Znf_MYND"/>
</dbReference>
<evidence type="ECO:0000256" key="5">
    <source>
        <dbReference type="SAM" id="MobiDB-lite"/>
    </source>
</evidence>
<name>A0A0C3LX97_9AGAM</name>
<evidence type="ECO:0000256" key="4">
    <source>
        <dbReference type="PROSITE-ProRule" id="PRU00134"/>
    </source>
</evidence>
<dbReference type="PANTHER" id="PTHR10237">
    <property type="entry name" value="DEFORMED EPIDERMAL AUTOREGULATORY FACTOR 1 HOMOLOG SUPPRESSIN"/>
    <property type="match status" value="1"/>
</dbReference>
<organism evidence="7 8">
    <name type="scientific">Tulasnella calospora MUT 4182</name>
    <dbReference type="NCBI Taxonomy" id="1051891"/>
    <lineage>
        <taxon>Eukaryota</taxon>
        <taxon>Fungi</taxon>
        <taxon>Dikarya</taxon>
        <taxon>Basidiomycota</taxon>
        <taxon>Agaricomycotina</taxon>
        <taxon>Agaricomycetes</taxon>
        <taxon>Cantharellales</taxon>
        <taxon>Tulasnellaceae</taxon>
        <taxon>Tulasnella</taxon>
    </lineage>
</organism>
<dbReference type="EMBL" id="KN823030">
    <property type="protein sequence ID" value="KIO26052.1"/>
    <property type="molecule type" value="Genomic_DNA"/>
</dbReference>
<protein>
    <recommendedName>
        <fullName evidence="6">MYND-type domain-containing protein</fullName>
    </recommendedName>
</protein>
<dbReference type="Gene3D" id="6.10.140.2220">
    <property type="match status" value="1"/>
</dbReference>
<dbReference type="Proteomes" id="UP000054248">
    <property type="component" value="Unassembled WGS sequence"/>
</dbReference>
<dbReference type="PANTHER" id="PTHR10237:SF14">
    <property type="entry name" value="MYND-TYPE DOMAIN-CONTAINING PROTEIN"/>
    <property type="match status" value="1"/>
</dbReference>
<reference evidence="7 8" key="1">
    <citation type="submission" date="2014-04" db="EMBL/GenBank/DDBJ databases">
        <authorList>
            <consortium name="DOE Joint Genome Institute"/>
            <person name="Kuo A."/>
            <person name="Girlanda M."/>
            <person name="Perotto S."/>
            <person name="Kohler A."/>
            <person name="Nagy L.G."/>
            <person name="Floudas D."/>
            <person name="Copeland A."/>
            <person name="Barry K.W."/>
            <person name="Cichocki N."/>
            <person name="Veneault-Fourrey C."/>
            <person name="LaButti K."/>
            <person name="Lindquist E.A."/>
            <person name="Lipzen A."/>
            <person name="Lundell T."/>
            <person name="Morin E."/>
            <person name="Murat C."/>
            <person name="Sun H."/>
            <person name="Tunlid A."/>
            <person name="Henrissat B."/>
            <person name="Grigoriev I.V."/>
            <person name="Hibbett D.S."/>
            <person name="Martin F."/>
            <person name="Nordberg H.P."/>
            <person name="Cantor M.N."/>
            <person name="Hua S.X."/>
        </authorList>
    </citation>
    <scope>NUCLEOTIDE SEQUENCE [LARGE SCALE GENOMIC DNA]</scope>
    <source>
        <strain evidence="7 8">MUT 4182</strain>
    </source>
</reference>
<dbReference type="GO" id="GO:0000981">
    <property type="term" value="F:DNA-binding transcription factor activity, RNA polymerase II-specific"/>
    <property type="evidence" value="ECO:0007669"/>
    <property type="project" value="TreeGrafter"/>
</dbReference>
<feature type="region of interest" description="Disordered" evidence="5">
    <location>
        <begin position="200"/>
        <end position="262"/>
    </location>
</feature>
<feature type="domain" description="MYND-type" evidence="6">
    <location>
        <begin position="158"/>
        <end position="199"/>
    </location>
</feature>
<dbReference type="SUPFAM" id="SSF144232">
    <property type="entry name" value="HIT/MYND zinc finger-like"/>
    <property type="match status" value="1"/>
</dbReference>
<evidence type="ECO:0000256" key="1">
    <source>
        <dbReference type="ARBA" id="ARBA00022723"/>
    </source>
</evidence>
<dbReference type="OrthoDB" id="341421at2759"/>
<keyword evidence="2 4" id="KW-0863">Zinc-finger</keyword>
<gene>
    <name evidence="7" type="ORF">M407DRAFT_243859</name>
</gene>
<dbReference type="HOGENOM" id="CLU_1062435_0_0_1"/>
<dbReference type="Pfam" id="PF01753">
    <property type="entry name" value="zf-MYND"/>
    <property type="match status" value="1"/>
</dbReference>
<dbReference type="PROSITE" id="PS50865">
    <property type="entry name" value="ZF_MYND_2"/>
    <property type="match status" value="1"/>
</dbReference>
<evidence type="ECO:0000256" key="2">
    <source>
        <dbReference type="ARBA" id="ARBA00022771"/>
    </source>
</evidence>
<proteinExistence type="predicted"/>
<dbReference type="GO" id="GO:0008270">
    <property type="term" value="F:zinc ion binding"/>
    <property type="evidence" value="ECO:0007669"/>
    <property type="project" value="UniProtKB-KW"/>
</dbReference>
<feature type="compositionally biased region" description="Basic residues" evidence="5">
    <location>
        <begin position="227"/>
        <end position="236"/>
    </location>
</feature>
<dbReference type="AlphaFoldDB" id="A0A0C3LX97"/>
<evidence type="ECO:0000313" key="8">
    <source>
        <dbReference type="Proteomes" id="UP000054248"/>
    </source>
</evidence>
<dbReference type="GO" id="GO:0005634">
    <property type="term" value="C:nucleus"/>
    <property type="evidence" value="ECO:0007669"/>
    <property type="project" value="TreeGrafter"/>
</dbReference>
<accession>A0A0C3LX97</accession>
<sequence length="262" mass="29284">MVNLYGPPTCQCGNPYHNDYRALVTLHANRFMSLLKYVYNSPTKPQAQWIRATYTTNAQPLNPAFLVPANTDTPPSVSSNQSPAHPPIINVLSNDFIPSLNDHHFQRIDALLARDPSWGIPSVAVRESVTEKAEGKALKLDKKTSTFQAGKVLVTRECANCHQVEKAGKSMMTCSRCKTVFYCNPKCQKEHWRTHKIFCKEPPKTATPPKPTGEADTATDGKPLVQKPKRERRNKKPKDPTESTAQLEISKEESAYPTPEVD</sequence>
<keyword evidence="1" id="KW-0479">Metal-binding</keyword>
<evidence type="ECO:0000259" key="6">
    <source>
        <dbReference type="PROSITE" id="PS50865"/>
    </source>
</evidence>
<evidence type="ECO:0000313" key="7">
    <source>
        <dbReference type="EMBL" id="KIO26052.1"/>
    </source>
</evidence>
<reference evidence="8" key="2">
    <citation type="submission" date="2015-01" db="EMBL/GenBank/DDBJ databases">
        <title>Evolutionary Origins and Diversification of the Mycorrhizal Mutualists.</title>
        <authorList>
            <consortium name="DOE Joint Genome Institute"/>
            <consortium name="Mycorrhizal Genomics Consortium"/>
            <person name="Kohler A."/>
            <person name="Kuo A."/>
            <person name="Nagy L.G."/>
            <person name="Floudas D."/>
            <person name="Copeland A."/>
            <person name="Barry K.W."/>
            <person name="Cichocki N."/>
            <person name="Veneault-Fourrey C."/>
            <person name="LaButti K."/>
            <person name="Lindquist E.A."/>
            <person name="Lipzen A."/>
            <person name="Lundell T."/>
            <person name="Morin E."/>
            <person name="Murat C."/>
            <person name="Riley R."/>
            <person name="Ohm R."/>
            <person name="Sun H."/>
            <person name="Tunlid A."/>
            <person name="Henrissat B."/>
            <person name="Grigoriev I.V."/>
            <person name="Hibbett D.S."/>
            <person name="Martin F."/>
        </authorList>
    </citation>
    <scope>NUCLEOTIDE SEQUENCE [LARGE SCALE GENOMIC DNA]</scope>
    <source>
        <strain evidence="8">MUT 4182</strain>
    </source>
</reference>
<keyword evidence="8" id="KW-1185">Reference proteome</keyword>
<dbReference type="InterPro" id="IPR024119">
    <property type="entry name" value="TF_DEAF-1"/>
</dbReference>
<keyword evidence="3" id="KW-0862">Zinc</keyword>